<keyword evidence="6" id="KW-1185">Reference proteome</keyword>
<feature type="region of interest" description="Disordered" evidence="2">
    <location>
        <begin position="439"/>
        <end position="488"/>
    </location>
</feature>
<dbReference type="PROSITE" id="PS51155">
    <property type="entry name" value="CHIT_BIND_RR_2"/>
    <property type="match status" value="1"/>
</dbReference>
<feature type="region of interest" description="Disordered" evidence="2">
    <location>
        <begin position="641"/>
        <end position="705"/>
    </location>
</feature>
<feature type="region of interest" description="Disordered" evidence="2">
    <location>
        <begin position="758"/>
        <end position="802"/>
    </location>
</feature>
<dbReference type="VEuPathDB" id="VectorBase:CQUJHB010523"/>
<feature type="region of interest" description="Disordered" evidence="2">
    <location>
        <begin position="161"/>
        <end position="231"/>
    </location>
</feature>
<dbReference type="Proteomes" id="UP000002320">
    <property type="component" value="Unassembled WGS sequence"/>
</dbReference>
<keyword evidence="3" id="KW-0732">Signal</keyword>
<protein>
    <submittedName>
        <fullName evidence="4 5">Uncharacterized protein</fullName>
    </submittedName>
</protein>
<dbReference type="EnsemblMetazoa" id="CPIJ016985-RA">
    <property type="protein sequence ID" value="CPIJ016985-PA"/>
    <property type="gene ID" value="CPIJ016985"/>
</dbReference>
<name>B0XC95_CULQU</name>
<reference evidence="4" key="1">
    <citation type="submission" date="2007-03" db="EMBL/GenBank/DDBJ databases">
        <title>Annotation of Culex pipiens quinquefasciatus.</title>
        <authorList>
            <consortium name="The Broad Institute Genome Sequencing Platform"/>
            <person name="Atkinson P.W."/>
            <person name="Hemingway J."/>
            <person name="Christensen B.M."/>
            <person name="Higgs S."/>
            <person name="Kodira C."/>
            <person name="Hannick L."/>
            <person name="Megy K."/>
            <person name="O'Leary S."/>
            <person name="Pearson M."/>
            <person name="Haas B.J."/>
            <person name="Mauceli E."/>
            <person name="Wortman J.R."/>
            <person name="Lee N.H."/>
            <person name="Guigo R."/>
            <person name="Stanke M."/>
            <person name="Alvarado L."/>
            <person name="Amedeo P."/>
            <person name="Antoine C.H."/>
            <person name="Arensburger P."/>
            <person name="Bidwell S.L."/>
            <person name="Crawford M."/>
            <person name="Camaro F."/>
            <person name="Devon K."/>
            <person name="Engels R."/>
            <person name="Hammond M."/>
            <person name="Howarth C."/>
            <person name="Koehrsen M."/>
            <person name="Lawson D."/>
            <person name="Montgomery P."/>
            <person name="Nene V."/>
            <person name="Nusbaum C."/>
            <person name="Puiu D."/>
            <person name="Romero-Severson J."/>
            <person name="Severson D.W."/>
            <person name="Shumway M."/>
            <person name="Sisk P."/>
            <person name="Stolte C."/>
            <person name="Zeng Q."/>
            <person name="Eisenstadt E."/>
            <person name="Fraser-Liggett C."/>
            <person name="Strausberg R."/>
            <person name="Galagan J."/>
            <person name="Birren B."/>
            <person name="Collins F.H."/>
        </authorList>
    </citation>
    <scope>NUCLEOTIDE SEQUENCE [LARGE SCALE GENOMIC DNA]</scope>
    <source>
        <strain evidence="4">JHB</strain>
    </source>
</reference>
<accession>B0XC95</accession>
<dbReference type="OrthoDB" id="6436213at2759"/>
<feature type="compositionally biased region" description="Polar residues" evidence="2">
    <location>
        <begin position="196"/>
        <end position="230"/>
    </location>
</feature>
<dbReference type="KEGG" id="cqu:CpipJ_CPIJ016985"/>
<evidence type="ECO:0000256" key="1">
    <source>
        <dbReference type="PROSITE-ProRule" id="PRU00497"/>
    </source>
</evidence>
<feature type="compositionally biased region" description="Low complexity" evidence="2">
    <location>
        <begin position="764"/>
        <end position="786"/>
    </location>
</feature>
<feature type="compositionally biased region" description="Polar residues" evidence="2">
    <location>
        <begin position="647"/>
        <end position="662"/>
    </location>
</feature>
<feature type="chain" id="PRO_5014567284" evidence="3">
    <location>
        <begin position="30"/>
        <end position="802"/>
    </location>
</feature>
<gene>
    <name evidence="5" type="primary">6050705</name>
    <name evidence="4" type="ORF">CpipJ_CPIJ016985</name>
</gene>
<keyword evidence="1" id="KW-0193">Cuticle</keyword>
<dbReference type="EMBL" id="DS232680">
    <property type="protein sequence ID" value="EDS44701.1"/>
    <property type="molecule type" value="Genomic_DNA"/>
</dbReference>
<dbReference type="AlphaFoldDB" id="B0XC95"/>
<proteinExistence type="predicted"/>
<dbReference type="VEuPathDB" id="VectorBase:CPIJ016985"/>
<dbReference type="HOGENOM" id="CLU_327380_0_0_1"/>
<feature type="compositionally biased region" description="Low complexity" evidence="2">
    <location>
        <begin position="530"/>
        <end position="541"/>
    </location>
</feature>
<dbReference type="GO" id="GO:0042302">
    <property type="term" value="F:structural constituent of cuticle"/>
    <property type="evidence" value="ECO:0007669"/>
    <property type="project" value="UniProtKB-UniRule"/>
</dbReference>
<dbReference type="InParanoid" id="B0XC95"/>
<feature type="region of interest" description="Disordered" evidence="2">
    <location>
        <begin position="500"/>
        <end position="541"/>
    </location>
</feature>
<evidence type="ECO:0000256" key="3">
    <source>
        <dbReference type="SAM" id="SignalP"/>
    </source>
</evidence>
<dbReference type="InterPro" id="IPR000618">
    <property type="entry name" value="Insect_cuticle"/>
</dbReference>
<evidence type="ECO:0000256" key="2">
    <source>
        <dbReference type="SAM" id="MobiDB-lite"/>
    </source>
</evidence>
<feature type="signal peptide" evidence="3">
    <location>
        <begin position="1"/>
        <end position="29"/>
    </location>
</feature>
<evidence type="ECO:0000313" key="6">
    <source>
        <dbReference type="Proteomes" id="UP000002320"/>
    </source>
</evidence>
<evidence type="ECO:0000313" key="5">
    <source>
        <dbReference type="EnsemblMetazoa" id="CPIJ016985-PA"/>
    </source>
</evidence>
<dbReference type="eggNOG" id="ENOG502S15F">
    <property type="taxonomic scope" value="Eukaryota"/>
</dbReference>
<feature type="compositionally biased region" description="Polar residues" evidence="2">
    <location>
        <begin position="174"/>
        <end position="187"/>
    </location>
</feature>
<reference evidence="5" key="2">
    <citation type="submission" date="2021-02" db="UniProtKB">
        <authorList>
            <consortium name="EnsemblMetazoa"/>
        </authorList>
    </citation>
    <scope>IDENTIFICATION</scope>
    <source>
        <strain evidence="5">JHB</strain>
    </source>
</reference>
<evidence type="ECO:0000313" key="4">
    <source>
        <dbReference type="EMBL" id="EDS44701.1"/>
    </source>
</evidence>
<organism>
    <name type="scientific">Culex quinquefasciatus</name>
    <name type="common">Southern house mosquito</name>
    <name type="synonym">Culex pungens</name>
    <dbReference type="NCBI Taxonomy" id="7176"/>
    <lineage>
        <taxon>Eukaryota</taxon>
        <taxon>Metazoa</taxon>
        <taxon>Ecdysozoa</taxon>
        <taxon>Arthropoda</taxon>
        <taxon>Hexapoda</taxon>
        <taxon>Insecta</taxon>
        <taxon>Pterygota</taxon>
        <taxon>Neoptera</taxon>
        <taxon>Endopterygota</taxon>
        <taxon>Diptera</taxon>
        <taxon>Nematocera</taxon>
        <taxon>Culicoidea</taxon>
        <taxon>Culicidae</taxon>
        <taxon>Culicinae</taxon>
        <taxon>Culicini</taxon>
        <taxon>Culex</taxon>
        <taxon>Culex</taxon>
    </lineage>
</organism>
<sequence>MDGGCISTRLIIFLMLIAGTGLIPHTVRAITITTTDAMLESTQTTIPASAIVDETTAHSEKSDLVEAETKDPKKLEIIKQIRKFNNDGSYTVGYEAEDGTFKIESRDVLGNIKGTYGYVDENGQIQRVQYNAHNNTGIKTMAPPPVTEDVVHIPPRYNRTYMGAPTTRRPPMYFSSTSAPQRTSVIQTIPRKRPHTTSTTEKSTSRAADTTSSYEPTTASSHSTSVQTSKPLLIIRPTPLPLTAKTLEQLVRPEKQESEHISKIYAKSASMRPKESEKKAVRGNFLRRQLPQEDSGEEQYEAQQQVVYGQSAGEEISNLFGSTPPGLRPIYTTTPAPRIPAAVLAARQRAAQIQNVLNERAVTTTERTYAKPPRKQEPAAVMYEPATEPSSETSYVTDMPLVQIPANSNREVAEAAEEERRVYRPRPIEFRPRENYRYLPTQDRPERYRVPLGIPPQARAFPGAEQQQQQQYIREPQRGHPLAPENYPDEEINNIAYRQQRRPQGPPPPPQYAQTQQESPSVGNVPNGHSYPQQSYQVPYSYNPYRNPYQSPAVSPYYDFPERPLTTRDFERILQILIFRHQQIQQQQAYRFGGGYQNPYYGGPSLAPPFVPPYGGAGGYPAQIPRPPFYNAAPTGAGYFDPRYQNPLYSPTTGSRQQQTPPSAGASADYQQPDQAAGYEISRLTPRRRQFGPRADHDYQGTAAPELIPSDVREDLLYRMLMLAIQPGLDGGAGPGLFGGGGAAGGLGGFGGGGLGIGGGGPGLLPAGSVPRRQQAPAEAATQQPTSYSKKPVRSVQILGEE</sequence>
<dbReference type="Pfam" id="PF00379">
    <property type="entry name" value="Chitin_bind_4"/>
    <property type="match status" value="1"/>
</dbReference>
<dbReference type="OMA" id="QTSETHH"/>